<keyword evidence="2" id="KW-0378">Hydrolase</keyword>
<dbReference type="Pfam" id="PF00814">
    <property type="entry name" value="TsaD"/>
    <property type="match status" value="1"/>
</dbReference>
<organism evidence="2 3">
    <name type="scientific">Maridesulfovibrio salexigens (strain ATCC 14822 / DSM 2638 / NCIMB 8403 / VKM B-1763)</name>
    <name type="common">Desulfovibrio salexigens</name>
    <dbReference type="NCBI Taxonomy" id="526222"/>
    <lineage>
        <taxon>Bacteria</taxon>
        <taxon>Pseudomonadati</taxon>
        <taxon>Thermodesulfobacteriota</taxon>
        <taxon>Desulfovibrionia</taxon>
        <taxon>Desulfovibrionales</taxon>
        <taxon>Desulfovibrionaceae</taxon>
        <taxon>Maridesulfovibrio</taxon>
    </lineage>
</organism>
<dbReference type="Proteomes" id="UP000002601">
    <property type="component" value="Chromosome"/>
</dbReference>
<dbReference type="InterPro" id="IPR043129">
    <property type="entry name" value="ATPase_NBD"/>
</dbReference>
<dbReference type="STRING" id="526222.Desal_1251"/>
<protein>
    <submittedName>
        <fullName evidence="2">Peptidase M22 glycoprotease</fullName>
    </submittedName>
</protein>
<sequence length="267" mass="29117">MTFTTEKEELLLAINGTEETLQIILARREEDEEAFSLLEAKKLVVPGRSVNFMLPSVRDSLNLFGYEARDITRIAITAGPGSFTGLRLTFAAAAGISAGSGCPVAALDYLPILAKGGALVSGMPVWAVTHSRRMQVYLQGFEAITDNGHLTAITPPLPVPVQEAVKVILSYKQKQAALLGSGLIKNKAFFDEFLAEHSQYSAMPERFNIPTEQDVIEAAAHAEYSDTMPMPMYLRGSDAEENLEAITKKSGISLEMAKERLKNITPR</sequence>
<dbReference type="KEGG" id="dsa:Desal_1251"/>
<dbReference type="RefSeq" id="WP_015851132.1">
    <property type="nucleotide sequence ID" value="NC_012881.1"/>
</dbReference>
<dbReference type="GO" id="GO:0006508">
    <property type="term" value="P:proteolysis"/>
    <property type="evidence" value="ECO:0007669"/>
    <property type="project" value="UniProtKB-KW"/>
</dbReference>
<keyword evidence="3" id="KW-1185">Reference proteome</keyword>
<dbReference type="eggNOG" id="COG1214">
    <property type="taxonomic scope" value="Bacteria"/>
</dbReference>
<dbReference type="OrthoDB" id="9809995at2"/>
<gene>
    <name evidence="2" type="ordered locus">Desal_1251</name>
</gene>
<keyword evidence="2" id="KW-0645">Protease</keyword>
<dbReference type="GO" id="GO:0008233">
    <property type="term" value="F:peptidase activity"/>
    <property type="evidence" value="ECO:0007669"/>
    <property type="project" value="UniProtKB-KW"/>
</dbReference>
<dbReference type="Gene3D" id="3.30.420.40">
    <property type="match status" value="2"/>
</dbReference>
<name>C6C1R8_MARSD</name>
<proteinExistence type="predicted"/>
<accession>C6C1R8</accession>
<evidence type="ECO:0000313" key="2">
    <source>
        <dbReference type="EMBL" id="ACS79314.1"/>
    </source>
</evidence>
<feature type="domain" description="Gcp-like" evidence="1">
    <location>
        <begin position="53"/>
        <end position="144"/>
    </location>
</feature>
<dbReference type="EMBL" id="CP001649">
    <property type="protein sequence ID" value="ACS79314.1"/>
    <property type="molecule type" value="Genomic_DNA"/>
</dbReference>
<dbReference type="GO" id="GO:0002949">
    <property type="term" value="P:tRNA threonylcarbamoyladenosine modification"/>
    <property type="evidence" value="ECO:0007669"/>
    <property type="project" value="InterPro"/>
</dbReference>
<dbReference type="InterPro" id="IPR000905">
    <property type="entry name" value="Gcp-like_dom"/>
</dbReference>
<evidence type="ECO:0000313" key="3">
    <source>
        <dbReference type="Proteomes" id="UP000002601"/>
    </source>
</evidence>
<reference evidence="2 3" key="1">
    <citation type="submission" date="2009-06" db="EMBL/GenBank/DDBJ databases">
        <title>Complete sequence of Desulfovibrio salexigens DSM 2638.</title>
        <authorList>
            <consortium name="US DOE Joint Genome Institute"/>
            <person name="Lucas S."/>
            <person name="Copeland A."/>
            <person name="Lapidus A."/>
            <person name="Glavina del Rio T."/>
            <person name="Tice H."/>
            <person name="Bruce D."/>
            <person name="Goodwin L."/>
            <person name="Pitluck S."/>
            <person name="Munk A.C."/>
            <person name="Brettin T."/>
            <person name="Detter J.C."/>
            <person name="Han C."/>
            <person name="Tapia R."/>
            <person name="Larimer F."/>
            <person name="Land M."/>
            <person name="Hauser L."/>
            <person name="Kyrpides N."/>
            <person name="Anderson I."/>
            <person name="Wall J.D."/>
            <person name="Arkin A.P."/>
            <person name="Dehal P."/>
            <person name="Chivian D."/>
            <person name="Giles B."/>
            <person name="Hazen T.C."/>
        </authorList>
    </citation>
    <scope>NUCLEOTIDE SEQUENCE [LARGE SCALE GENOMIC DNA]</scope>
    <source>
        <strain evidence="3">ATCC 14822 / DSM 2638 / NCIMB 8403 / VKM B-1763</strain>
    </source>
</reference>
<dbReference type="InterPro" id="IPR022496">
    <property type="entry name" value="T6A_TsaB"/>
</dbReference>
<dbReference type="SUPFAM" id="SSF53067">
    <property type="entry name" value="Actin-like ATPase domain"/>
    <property type="match status" value="1"/>
</dbReference>
<dbReference type="HOGENOM" id="CLU_064886_3_0_7"/>
<dbReference type="NCBIfam" id="TIGR03725">
    <property type="entry name" value="T6A_YeaZ"/>
    <property type="match status" value="1"/>
</dbReference>
<dbReference type="AlphaFoldDB" id="C6C1R8"/>
<evidence type="ECO:0000259" key="1">
    <source>
        <dbReference type="Pfam" id="PF00814"/>
    </source>
</evidence>